<evidence type="ECO:0000256" key="1">
    <source>
        <dbReference type="SAM" id="MobiDB-lite"/>
    </source>
</evidence>
<feature type="region of interest" description="Disordered" evidence="1">
    <location>
        <begin position="454"/>
        <end position="526"/>
    </location>
</feature>
<dbReference type="AlphaFoldDB" id="A0A7S3K458"/>
<reference evidence="3" key="1">
    <citation type="submission" date="2021-01" db="EMBL/GenBank/DDBJ databases">
        <authorList>
            <person name="Corre E."/>
            <person name="Pelletier E."/>
            <person name="Niang G."/>
            <person name="Scheremetjew M."/>
            <person name="Finn R."/>
            <person name="Kale V."/>
            <person name="Holt S."/>
            <person name="Cochrane G."/>
            <person name="Meng A."/>
            <person name="Brown T."/>
            <person name="Cohen L."/>
        </authorList>
    </citation>
    <scope>NUCLEOTIDE SEQUENCE</scope>
    <source>
        <strain evidence="3">CCMP1510</strain>
    </source>
</reference>
<feature type="compositionally biased region" description="Polar residues" evidence="1">
    <location>
        <begin position="510"/>
        <end position="526"/>
    </location>
</feature>
<feature type="domain" description="PX" evidence="2">
    <location>
        <begin position="19"/>
        <end position="151"/>
    </location>
</feature>
<dbReference type="SUPFAM" id="SSF64268">
    <property type="entry name" value="PX domain"/>
    <property type="match status" value="1"/>
</dbReference>
<gene>
    <name evidence="3" type="ORF">ALAG00032_LOCUS15164</name>
</gene>
<dbReference type="GO" id="GO:0035091">
    <property type="term" value="F:phosphatidylinositol binding"/>
    <property type="evidence" value="ECO:0007669"/>
    <property type="project" value="InterPro"/>
</dbReference>
<name>A0A7S3K458_9STRA</name>
<dbReference type="InterPro" id="IPR036871">
    <property type="entry name" value="PX_dom_sf"/>
</dbReference>
<proteinExistence type="predicted"/>
<feature type="compositionally biased region" description="Polar residues" evidence="1">
    <location>
        <begin position="479"/>
        <end position="495"/>
    </location>
</feature>
<sequence>MSLPPCSHHHAEEEADDDGLIDAEVIGWRRRYEMGCEFVVYEMSVRAGNLSWRIARRYSEFRALDEKLRGLGIEPLKYLPKATTQAAVQYNIVTKILGKRYTECGGTLARRREEELAEYVKELKSLLVDKNSVRAAEALILEFFGAANESKANKRYSIQVRILNSILQAGDVILFRSKDNVSFLQRAVTGAFWDHVALVVQTEQNVKLLFEATCDGVALVSIVPRLRAYDASQIAVRRLESNRERKEIIAALWRFASAVDGAQYKFGLNAILHGLSPTWIQLASPSNKKKSLSKDSGNHGVNKKKLKQSITPTSTSVQQQPPPPLNSPPLRQRRRQSKNMCCGQASHNNHNFTQGTLVDDDYDNINPTFFCSQLVARALQVAAVIRHDLSADAFWPGTFSVDAKVAVDNLLLSGHSYGPEVFVDTTIIEVAHSSAHLRSPHTSIDSSRAIASPLTCTPRSSARSNRRLSRRSSSLGSFTPVNLQQSSVIASSSPKFQHHHQDALPRTPLPHSSSPLIATENNHQEQ</sequence>
<organism evidence="3">
    <name type="scientific">Aureoumbra lagunensis</name>
    <dbReference type="NCBI Taxonomy" id="44058"/>
    <lineage>
        <taxon>Eukaryota</taxon>
        <taxon>Sar</taxon>
        <taxon>Stramenopiles</taxon>
        <taxon>Ochrophyta</taxon>
        <taxon>Pelagophyceae</taxon>
        <taxon>Pelagomonadales</taxon>
        <taxon>Aureoumbra</taxon>
    </lineage>
</organism>
<dbReference type="SUPFAM" id="SSF54001">
    <property type="entry name" value="Cysteine proteinases"/>
    <property type="match status" value="1"/>
</dbReference>
<dbReference type="PROSITE" id="PS50195">
    <property type="entry name" value="PX"/>
    <property type="match status" value="1"/>
</dbReference>
<evidence type="ECO:0000259" key="2">
    <source>
        <dbReference type="PROSITE" id="PS50195"/>
    </source>
</evidence>
<dbReference type="Gene3D" id="3.30.1520.10">
    <property type="entry name" value="Phox-like domain"/>
    <property type="match status" value="1"/>
</dbReference>
<protein>
    <recommendedName>
        <fullName evidence="2">PX domain-containing protein</fullName>
    </recommendedName>
</protein>
<dbReference type="InterPro" id="IPR024453">
    <property type="entry name" value="Peptidase_C92"/>
</dbReference>
<dbReference type="InterPro" id="IPR038765">
    <property type="entry name" value="Papain-like_cys_pep_sf"/>
</dbReference>
<dbReference type="PANTHER" id="PTHR47112:SF1">
    <property type="entry name" value="PX DOMAIN-CONTAINING PROTEIN"/>
    <property type="match status" value="1"/>
</dbReference>
<dbReference type="InterPro" id="IPR001683">
    <property type="entry name" value="PX_dom"/>
</dbReference>
<feature type="compositionally biased region" description="Low complexity" evidence="1">
    <location>
        <begin position="308"/>
        <end position="319"/>
    </location>
</feature>
<dbReference type="Pfam" id="PF05708">
    <property type="entry name" value="Peptidase_C92"/>
    <property type="match status" value="1"/>
</dbReference>
<feature type="region of interest" description="Disordered" evidence="1">
    <location>
        <begin position="286"/>
        <end position="346"/>
    </location>
</feature>
<dbReference type="CDD" id="cd06093">
    <property type="entry name" value="PX_domain"/>
    <property type="match status" value="1"/>
</dbReference>
<evidence type="ECO:0000313" key="3">
    <source>
        <dbReference type="EMBL" id="CAE0374361.1"/>
    </source>
</evidence>
<dbReference type="PANTHER" id="PTHR47112">
    <property type="entry name" value="PX DOMAIN-CONTAINING PROTEIN"/>
    <property type="match status" value="1"/>
</dbReference>
<accession>A0A7S3K458</accession>
<dbReference type="EMBL" id="HBIJ01023074">
    <property type="protein sequence ID" value="CAE0374361.1"/>
    <property type="molecule type" value="Transcribed_RNA"/>
</dbReference>
<dbReference type="Gene3D" id="3.90.1720.10">
    <property type="entry name" value="endopeptidase domain like (from Nostoc punctiforme)"/>
    <property type="match status" value="1"/>
</dbReference>